<protein>
    <submittedName>
        <fullName evidence="2">Very-short-patch-repair endonuclease</fullName>
    </submittedName>
</protein>
<reference evidence="2 3" key="1">
    <citation type="submission" date="2020-03" db="EMBL/GenBank/DDBJ databases">
        <title>Sequencing the genomes of 1000 actinobacteria strains.</title>
        <authorList>
            <person name="Klenk H.-P."/>
        </authorList>
    </citation>
    <scope>NUCLEOTIDE SEQUENCE [LARGE SCALE GENOMIC DNA]</scope>
    <source>
        <strain evidence="2 3">DSM 45490</strain>
    </source>
</reference>
<evidence type="ECO:0000259" key="1">
    <source>
        <dbReference type="Pfam" id="PF04480"/>
    </source>
</evidence>
<keyword evidence="2" id="KW-0378">Hydrolase</keyword>
<comment type="caution">
    <text evidence="2">The sequence shown here is derived from an EMBL/GenBank/DDBJ whole genome shotgun (WGS) entry which is preliminary data.</text>
</comment>
<evidence type="ECO:0000313" key="2">
    <source>
        <dbReference type="EMBL" id="NIK59942.1"/>
    </source>
</evidence>
<sequence>MADVVEVLQRSGGSATYAQLREYVPARDLRIALAEERIKRVAKGVYALPLDVSPLTVARSYGGVLSHESAAEHLGLDVVTTPLKPHVTVGRNQRRRISRLACTLHWGDVAEFDGATTPVRTLLDCARTLPFCEALAIVDSALRKGLVTRDELLDAAFAVRGPGRARGIKLAEAGDPRAASALESVLRARVLEAGCRGFVPQLVIADDDFFARVDLGHPELRIVLEADSFAYHASREALRRDCRRYVNLAMRGWTLLRFSWEDVVLDDGWVAEALAAVRDGRPRRQNPRKRAA</sequence>
<organism evidence="2 3">
    <name type="scientific">Kribbella shirazensis</name>
    <dbReference type="NCBI Taxonomy" id="1105143"/>
    <lineage>
        <taxon>Bacteria</taxon>
        <taxon>Bacillati</taxon>
        <taxon>Actinomycetota</taxon>
        <taxon>Actinomycetes</taxon>
        <taxon>Propionibacteriales</taxon>
        <taxon>Kribbellaceae</taxon>
        <taxon>Kribbella</taxon>
    </lineage>
</organism>
<dbReference type="GO" id="GO:0004519">
    <property type="term" value="F:endonuclease activity"/>
    <property type="evidence" value="ECO:0007669"/>
    <property type="project" value="UniProtKB-KW"/>
</dbReference>
<feature type="domain" description="DUF559" evidence="1">
    <location>
        <begin position="213"/>
        <end position="274"/>
    </location>
</feature>
<dbReference type="AlphaFoldDB" id="A0A7X6A339"/>
<dbReference type="Proteomes" id="UP000555407">
    <property type="component" value="Unassembled WGS sequence"/>
</dbReference>
<name>A0A7X6A339_9ACTN</name>
<dbReference type="Gene3D" id="3.40.960.10">
    <property type="entry name" value="VSR Endonuclease"/>
    <property type="match status" value="1"/>
</dbReference>
<dbReference type="Pfam" id="PF04480">
    <property type="entry name" value="DUF559"/>
    <property type="match status" value="1"/>
</dbReference>
<dbReference type="InterPro" id="IPR007569">
    <property type="entry name" value="DUF559"/>
</dbReference>
<dbReference type="RefSeq" id="WP_167212532.1">
    <property type="nucleotide sequence ID" value="NZ_JAASRO010000001.1"/>
</dbReference>
<keyword evidence="3" id="KW-1185">Reference proteome</keyword>
<proteinExistence type="predicted"/>
<keyword evidence="2" id="KW-0540">Nuclease</keyword>
<evidence type="ECO:0000313" key="3">
    <source>
        <dbReference type="Proteomes" id="UP000555407"/>
    </source>
</evidence>
<gene>
    <name evidence="2" type="ORF">BJY22_005659</name>
</gene>
<accession>A0A7X6A339</accession>
<dbReference type="EMBL" id="JAASRO010000001">
    <property type="protein sequence ID" value="NIK59942.1"/>
    <property type="molecule type" value="Genomic_DNA"/>
</dbReference>
<dbReference type="InterPro" id="IPR011335">
    <property type="entry name" value="Restrct_endonuc-II-like"/>
</dbReference>
<keyword evidence="2" id="KW-0255">Endonuclease</keyword>
<dbReference type="SUPFAM" id="SSF52980">
    <property type="entry name" value="Restriction endonuclease-like"/>
    <property type="match status" value="1"/>
</dbReference>